<name>A0ACC0H4W6_9ERIC</name>
<evidence type="ECO:0000313" key="2">
    <source>
        <dbReference type="Proteomes" id="UP001060215"/>
    </source>
</evidence>
<dbReference type="Proteomes" id="UP001060215">
    <property type="component" value="Chromosome 7"/>
</dbReference>
<accession>A0ACC0H4W6</accession>
<protein>
    <submittedName>
        <fullName evidence="1">Macro domain-containing protein VPA0103</fullName>
    </submittedName>
</protein>
<keyword evidence="2" id="KW-1185">Reference proteome</keyword>
<evidence type="ECO:0000313" key="1">
    <source>
        <dbReference type="EMBL" id="KAI8008552.1"/>
    </source>
</evidence>
<gene>
    <name evidence="1" type="ORF">LOK49_LG07G00731</name>
</gene>
<dbReference type="EMBL" id="CM045764">
    <property type="protein sequence ID" value="KAI8008552.1"/>
    <property type="molecule type" value="Genomic_DNA"/>
</dbReference>
<comment type="caution">
    <text evidence="1">The sequence shown here is derived from an EMBL/GenBank/DDBJ whole genome shotgun (WGS) entry which is preliminary data.</text>
</comment>
<organism evidence="1 2">
    <name type="scientific">Camellia lanceoleosa</name>
    <dbReference type="NCBI Taxonomy" id="1840588"/>
    <lineage>
        <taxon>Eukaryota</taxon>
        <taxon>Viridiplantae</taxon>
        <taxon>Streptophyta</taxon>
        <taxon>Embryophyta</taxon>
        <taxon>Tracheophyta</taxon>
        <taxon>Spermatophyta</taxon>
        <taxon>Magnoliopsida</taxon>
        <taxon>eudicotyledons</taxon>
        <taxon>Gunneridae</taxon>
        <taxon>Pentapetalae</taxon>
        <taxon>asterids</taxon>
        <taxon>Ericales</taxon>
        <taxon>Theaceae</taxon>
        <taxon>Camellia</taxon>
    </lineage>
</organism>
<proteinExistence type="predicted"/>
<reference evidence="1 2" key="1">
    <citation type="journal article" date="2022" name="Plant J.">
        <title>Chromosome-level genome of Camellia lanceoleosa provides a valuable resource for understanding genome evolution and self-incompatibility.</title>
        <authorList>
            <person name="Gong W."/>
            <person name="Xiao S."/>
            <person name="Wang L."/>
            <person name="Liao Z."/>
            <person name="Chang Y."/>
            <person name="Mo W."/>
            <person name="Hu G."/>
            <person name="Li W."/>
            <person name="Zhao G."/>
            <person name="Zhu H."/>
            <person name="Hu X."/>
            <person name="Ji K."/>
            <person name="Xiang X."/>
            <person name="Song Q."/>
            <person name="Yuan D."/>
            <person name="Jin S."/>
            <person name="Zhang L."/>
        </authorList>
    </citation>
    <scope>NUCLEOTIDE SEQUENCE [LARGE SCALE GENOMIC DNA]</scope>
    <source>
        <strain evidence="1">SQ_2022a</strain>
    </source>
</reference>
<sequence>MDSQRSGLANGGGSSSARVSTMSNGQRVVHFPLSRSCALKIQQGDITRWSVDGSSDAIVNPANERMLGGAGTDGAIHRAAGKELRTACYDAREVRPGIRCPTGEARITPGFRLPASHVIHTVGPIYDVDPNPESSLRSAYRSSLRVAKQNNIQYIAYPAISCGNHGYPSDEAATIAISTVRELANDFKEVHFVLYIDDIYNVWLNKANELLHDQ</sequence>